<sequence>MNNRFKCWKWFSKFAERYEIVNITFVLNSLLELTDILESALKCAKPAEAAQAIEGFEINELNYDSAVELKKRFGNKEVIINNHMNKLLNLLLVYKSKDIPKLKKLYSEIEVNVRSLSALGLEPKSYRSMLIAVVLKIIPTEFTLEYNRRNVDKKLSPDINDFLEFFQAEIESRERTYSMKPEFDTTSLYTNSKKNKFKFVPPPELDNIPQTLHLENFVLANSPDCQEPITILIGADYYATM</sequence>
<evidence type="ECO:0000313" key="2">
    <source>
        <dbReference type="Proteomes" id="UP000887116"/>
    </source>
</evidence>
<dbReference type="EMBL" id="BMAO01014879">
    <property type="protein sequence ID" value="GFQ97794.1"/>
    <property type="molecule type" value="Genomic_DNA"/>
</dbReference>
<keyword evidence="2" id="KW-1185">Reference proteome</keyword>
<proteinExistence type="predicted"/>
<accession>A0A8X6I406</accession>
<protein>
    <submittedName>
        <fullName evidence="1">Uncharacterized protein</fullName>
    </submittedName>
</protein>
<gene>
    <name evidence="1" type="primary">AVEN_38607_1</name>
    <name evidence="1" type="ORF">TNCT_347811</name>
</gene>
<organism evidence="1 2">
    <name type="scientific">Trichonephila clavata</name>
    <name type="common">Joro spider</name>
    <name type="synonym">Nephila clavata</name>
    <dbReference type="NCBI Taxonomy" id="2740835"/>
    <lineage>
        <taxon>Eukaryota</taxon>
        <taxon>Metazoa</taxon>
        <taxon>Ecdysozoa</taxon>
        <taxon>Arthropoda</taxon>
        <taxon>Chelicerata</taxon>
        <taxon>Arachnida</taxon>
        <taxon>Araneae</taxon>
        <taxon>Araneomorphae</taxon>
        <taxon>Entelegynae</taxon>
        <taxon>Araneoidea</taxon>
        <taxon>Nephilidae</taxon>
        <taxon>Trichonephila</taxon>
    </lineage>
</organism>
<dbReference type="Proteomes" id="UP000887116">
    <property type="component" value="Unassembled WGS sequence"/>
</dbReference>
<reference evidence="1" key="1">
    <citation type="submission" date="2020-07" db="EMBL/GenBank/DDBJ databases">
        <title>Multicomponent nature underlies the extraordinary mechanical properties of spider dragline silk.</title>
        <authorList>
            <person name="Kono N."/>
            <person name="Nakamura H."/>
            <person name="Mori M."/>
            <person name="Yoshida Y."/>
            <person name="Ohtoshi R."/>
            <person name="Malay A.D."/>
            <person name="Moran D.A.P."/>
            <person name="Tomita M."/>
            <person name="Numata K."/>
            <person name="Arakawa K."/>
        </authorList>
    </citation>
    <scope>NUCLEOTIDE SEQUENCE</scope>
</reference>
<dbReference type="OrthoDB" id="6437669at2759"/>
<dbReference type="InterPro" id="IPR005312">
    <property type="entry name" value="DUF1759"/>
</dbReference>
<dbReference type="AlphaFoldDB" id="A0A8X6I406"/>
<evidence type="ECO:0000313" key="1">
    <source>
        <dbReference type="EMBL" id="GFQ97794.1"/>
    </source>
</evidence>
<comment type="caution">
    <text evidence="1">The sequence shown here is derived from an EMBL/GenBank/DDBJ whole genome shotgun (WGS) entry which is preliminary data.</text>
</comment>
<name>A0A8X6I406_TRICU</name>
<dbReference type="Pfam" id="PF03564">
    <property type="entry name" value="DUF1759"/>
    <property type="match status" value="1"/>
</dbReference>